<keyword evidence="6 9" id="KW-0418">Kinase</keyword>
<keyword evidence="7 9" id="KW-0067">ATP-binding</keyword>
<feature type="binding site" evidence="9">
    <location>
        <begin position="60"/>
        <end position="61"/>
    </location>
    <ligand>
        <name>substrate</name>
    </ligand>
</feature>
<dbReference type="GO" id="GO:0005524">
    <property type="term" value="F:ATP binding"/>
    <property type="evidence" value="ECO:0007669"/>
    <property type="project" value="UniProtKB-UniRule"/>
</dbReference>
<dbReference type="UniPathway" id="UPA00068">
    <property type="reaction ID" value="UER00107"/>
</dbReference>
<dbReference type="Pfam" id="PF00696">
    <property type="entry name" value="AA_kinase"/>
    <property type="match status" value="1"/>
</dbReference>
<dbReference type="InterPro" id="IPR004662">
    <property type="entry name" value="AcgluKinase_fam"/>
</dbReference>
<proteinExistence type="inferred from homology"/>
<keyword evidence="12" id="KW-1185">Reference proteome</keyword>
<comment type="similarity">
    <text evidence="9">Belongs to the acetylglutamate kinase family. ArgB subfamily.</text>
</comment>
<dbReference type="PIRSF" id="PIRSF000728">
    <property type="entry name" value="NAGK"/>
    <property type="match status" value="1"/>
</dbReference>
<dbReference type="OrthoDB" id="9803155at2"/>
<protein>
    <recommendedName>
        <fullName evidence="9">Acetylglutamate kinase</fullName>
        <ecNumber evidence="9">2.7.2.8</ecNumber>
    </recommendedName>
    <alternativeName>
        <fullName evidence="9">N-acetyl-L-glutamate 5-phosphotransferase</fullName>
    </alternativeName>
    <alternativeName>
        <fullName evidence="9">NAG kinase</fullName>
        <shortName evidence="9">NAGK</shortName>
    </alternativeName>
</protein>
<keyword evidence="4 9" id="KW-0808">Transferase</keyword>
<organism evidence="11 12">
    <name type="scientific">Panacibacter ginsenosidivorans</name>
    <dbReference type="NCBI Taxonomy" id="1813871"/>
    <lineage>
        <taxon>Bacteria</taxon>
        <taxon>Pseudomonadati</taxon>
        <taxon>Bacteroidota</taxon>
        <taxon>Chitinophagia</taxon>
        <taxon>Chitinophagales</taxon>
        <taxon>Chitinophagaceae</taxon>
        <taxon>Panacibacter</taxon>
    </lineage>
</organism>
<keyword evidence="5 9" id="KW-0547">Nucleotide-binding</keyword>
<feature type="site" description="Transition state stabilizer" evidence="9">
    <location>
        <position position="243"/>
    </location>
</feature>
<feature type="site" description="Transition state stabilizer" evidence="9">
    <location>
        <position position="28"/>
    </location>
</feature>
<dbReference type="SUPFAM" id="SSF53633">
    <property type="entry name" value="Carbamate kinase-like"/>
    <property type="match status" value="1"/>
</dbReference>
<reference evidence="11 12" key="1">
    <citation type="journal article" date="2016" name="Int. J. Syst. Evol. Microbiol.">
        <title>Panacibacter ginsenosidivorans gen. nov., sp. nov., with ginsenoside converting activity isolated from soil of a ginseng field.</title>
        <authorList>
            <person name="Siddiqi M.Z."/>
            <person name="Muhammad Shafi S."/>
            <person name="Choi K.D."/>
            <person name="Im W.T."/>
        </authorList>
    </citation>
    <scope>NUCLEOTIDE SEQUENCE [LARGE SCALE GENOMIC DNA]</scope>
    <source>
        <strain evidence="11 12">Gsoil1550</strain>
    </source>
</reference>
<evidence type="ECO:0000256" key="1">
    <source>
        <dbReference type="ARBA" id="ARBA00004828"/>
    </source>
</evidence>
<dbReference type="InterPro" id="IPR001048">
    <property type="entry name" value="Asp/Glu/Uridylate_kinase"/>
</dbReference>
<dbReference type="EMBL" id="CP042435">
    <property type="protein sequence ID" value="QEC68263.1"/>
    <property type="molecule type" value="Genomic_DNA"/>
</dbReference>
<comment type="function">
    <text evidence="9">Catalyzes the ATP-dependent phosphorylation of N-acetyl-L-glutamate.</text>
</comment>
<feature type="domain" description="Aspartate/glutamate/uridylate kinase" evidence="10">
    <location>
        <begin position="25"/>
        <end position="261"/>
    </location>
</feature>
<dbReference type="InterPro" id="IPR037528">
    <property type="entry name" value="ArgB"/>
</dbReference>
<dbReference type="PANTHER" id="PTHR23342:SF0">
    <property type="entry name" value="N-ACETYLGLUTAMATE SYNTHASE, MITOCHONDRIAL"/>
    <property type="match status" value="1"/>
</dbReference>
<feature type="binding site" evidence="9">
    <location>
        <position position="177"/>
    </location>
    <ligand>
        <name>substrate</name>
    </ligand>
</feature>
<feature type="binding site" evidence="9">
    <location>
        <position position="82"/>
    </location>
    <ligand>
        <name>substrate</name>
    </ligand>
</feature>
<evidence type="ECO:0000256" key="5">
    <source>
        <dbReference type="ARBA" id="ARBA00022741"/>
    </source>
</evidence>
<sequence>MAKSNNLEEVTNSSPTGGSRKGALYVIKIGGNIIDDDVKLQMFLSSFVAVEGKKILIHGGGKLATKLAAQLGVEQQMIDGRRITDAETLKIVTMVYAGYINKNIVAQLQSRGSNALGLCGADGNVIQSHKRKHATIDYGFVGDVDAVNTSLLRSLLDQNADVVLAPITHNKEGQLLNTNADTIAQEIAQAMSALYEVHLIYSFEKAGVLMDANDDNTVIASITPSSYTELKQQNVIFAGMIPKLENAFAALNKGVHRVIIGKAEELQELIQQQSGTSIIASPNPSGGGA</sequence>
<dbReference type="PANTHER" id="PTHR23342">
    <property type="entry name" value="N-ACETYLGLUTAMATE SYNTHASE"/>
    <property type="match status" value="1"/>
</dbReference>
<keyword evidence="9" id="KW-0963">Cytoplasm</keyword>
<dbReference type="GO" id="GO:0005737">
    <property type="term" value="C:cytoplasm"/>
    <property type="evidence" value="ECO:0007669"/>
    <property type="project" value="UniProtKB-SubCell"/>
</dbReference>
<comment type="catalytic activity">
    <reaction evidence="8 9">
        <text>N-acetyl-L-glutamate + ATP = N-acetyl-L-glutamyl 5-phosphate + ADP</text>
        <dbReference type="Rhea" id="RHEA:14629"/>
        <dbReference type="ChEBI" id="CHEBI:30616"/>
        <dbReference type="ChEBI" id="CHEBI:44337"/>
        <dbReference type="ChEBI" id="CHEBI:57936"/>
        <dbReference type="ChEBI" id="CHEBI:456216"/>
        <dbReference type="EC" id="2.7.2.8"/>
    </reaction>
</comment>
<dbReference type="CDD" id="cd04238">
    <property type="entry name" value="AAK_NAGK-like"/>
    <property type="match status" value="1"/>
</dbReference>
<dbReference type="Gene3D" id="3.40.1160.10">
    <property type="entry name" value="Acetylglutamate kinase-like"/>
    <property type="match status" value="1"/>
</dbReference>
<dbReference type="InterPro" id="IPR036393">
    <property type="entry name" value="AceGlu_kinase-like_sf"/>
</dbReference>
<dbReference type="KEGG" id="pgin:FRZ67_13500"/>
<dbReference type="AlphaFoldDB" id="A0A5B8VB91"/>
<comment type="subcellular location">
    <subcellularLocation>
        <location evidence="9">Cytoplasm</location>
    </subcellularLocation>
</comment>
<accession>A0A5B8VB91</accession>
<evidence type="ECO:0000256" key="7">
    <source>
        <dbReference type="ARBA" id="ARBA00022840"/>
    </source>
</evidence>
<evidence type="ECO:0000256" key="2">
    <source>
        <dbReference type="ARBA" id="ARBA00022571"/>
    </source>
</evidence>
<dbReference type="GO" id="GO:0042450">
    <property type="term" value="P:L-arginine biosynthetic process via ornithine"/>
    <property type="evidence" value="ECO:0007669"/>
    <property type="project" value="UniProtKB-UniRule"/>
</dbReference>
<gene>
    <name evidence="9 11" type="primary">argB</name>
    <name evidence="11" type="ORF">FRZ67_13500</name>
</gene>
<dbReference type="NCBIfam" id="TIGR00761">
    <property type="entry name" value="argB"/>
    <property type="match status" value="1"/>
</dbReference>
<evidence type="ECO:0000256" key="3">
    <source>
        <dbReference type="ARBA" id="ARBA00022605"/>
    </source>
</evidence>
<evidence type="ECO:0000313" key="11">
    <source>
        <dbReference type="EMBL" id="QEC68263.1"/>
    </source>
</evidence>
<evidence type="ECO:0000256" key="6">
    <source>
        <dbReference type="ARBA" id="ARBA00022777"/>
    </source>
</evidence>
<dbReference type="GO" id="GO:0003991">
    <property type="term" value="F:acetylglutamate kinase activity"/>
    <property type="evidence" value="ECO:0007669"/>
    <property type="project" value="UniProtKB-UniRule"/>
</dbReference>
<dbReference type="Proteomes" id="UP000321533">
    <property type="component" value="Chromosome"/>
</dbReference>
<dbReference type="HAMAP" id="MF_00082">
    <property type="entry name" value="ArgB"/>
    <property type="match status" value="1"/>
</dbReference>
<dbReference type="RefSeq" id="WP_147190094.1">
    <property type="nucleotide sequence ID" value="NZ_CP042435.1"/>
</dbReference>
<keyword evidence="2 9" id="KW-0055">Arginine biosynthesis</keyword>
<comment type="pathway">
    <text evidence="1 9">Amino-acid biosynthesis; L-arginine biosynthesis; N(2)-acetyl-L-ornithine from L-glutamate: step 2/4.</text>
</comment>
<evidence type="ECO:0000256" key="4">
    <source>
        <dbReference type="ARBA" id="ARBA00022679"/>
    </source>
</evidence>
<keyword evidence="3 9" id="KW-0028">Amino-acid biosynthesis</keyword>
<dbReference type="EC" id="2.7.2.8" evidence="9"/>
<evidence type="ECO:0000256" key="8">
    <source>
        <dbReference type="ARBA" id="ARBA00048141"/>
    </source>
</evidence>
<evidence type="ECO:0000313" key="12">
    <source>
        <dbReference type="Proteomes" id="UP000321533"/>
    </source>
</evidence>
<evidence type="ECO:0000256" key="9">
    <source>
        <dbReference type="HAMAP-Rule" id="MF_00082"/>
    </source>
</evidence>
<name>A0A5B8VB91_9BACT</name>
<evidence type="ECO:0000259" key="10">
    <source>
        <dbReference type="Pfam" id="PF00696"/>
    </source>
</evidence>